<name>D0LYZ5_HALO1</name>
<dbReference type="Proteomes" id="UP000001880">
    <property type="component" value="Chromosome"/>
</dbReference>
<organism evidence="3 4">
    <name type="scientific">Haliangium ochraceum (strain DSM 14365 / JCM 11303 / SMP-2)</name>
    <dbReference type="NCBI Taxonomy" id="502025"/>
    <lineage>
        <taxon>Bacteria</taxon>
        <taxon>Pseudomonadati</taxon>
        <taxon>Myxococcota</taxon>
        <taxon>Polyangia</taxon>
        <taxon>Haliangiales</taxon>
        <taxon>Kofleriaceae</taxon>
        <taxon>Haliangium</taxon>
    </lineage>
</organism>
<evidence type="ECO:0000259" key="2">
    <source>
        <dbReference type="PROSITE" id="PS50234"/>
    </source>
</evidence>
<dbReference type="Gene3D" id="3.40.50.410">
    <property type="entry name" value="von Willebrand factor, type A domain"/>
    <property type="match status" value="1"/>
</dbReference>
<dbReference type="InterPro" id="IPR002035">
    <property type="entry name" value="VWF_A"/>
</dbReference>
<dbReference type="eggNOG" id="COG2304">
    <property type="taxonomic scope" value="Bacteria"/>
</dbReference>
<reference evidence="3 4" key="1">
    <citation type="journal article" date="2010" name="Stand. Genomic Sci.">
        <title>Complete genome sequence of Haliangium ochraceum type strain (SMP-2).</title>
        <authorList>
            <consortium name="US DOE Joint Genome Institute (JGI-PGF)"/>
            <person name="Ivanova N."/>
            <person name="Daum C."/>
            <person name="Lang E."/>
            <person name="Abt B."/>
            <person name="Kopitz M."/>
            <person name="Saunders E."/>
            <person name="Lapidus A."/>
            <person name="Lucas S."/>
            <person name="Glavina Del Rio T."/>
            <person name="Nolan M."/>
            <person name="Tice H."/>
            <person name="Copeland A."/>
            <person name="Cheng J.F."/>
            <person name="Chen F."/>
            <person name="Bruce D."/>
            <person name="Goodwin L."/>
            <person name="Pitluck S."/>
            <person name="Mavromatis K."/>
            <person name="Pati A."/>
            <person name="Mikhailova N."/>
            <person name="Chen A."/>
            <person name="Palaniappan K."/>
            <person name="Land M."/>
            <person name="Hauser L."/>
            <person name="Chang Y.J."/>
            <person name="Jeffries C.D."/>
            <person name="Detter J.C."/>
            <person name="Brettin T."/>
            <person name="Rohde M."/>
            <person name="Goker M."/>
            <person name="Bristow J."/>
            <person name="Markowitz V."/>
            <person name="Eisen J.A."/>
            <person name="Hugenholtz P."/>
            <person name="Kyrpides N.C."/>
            <person name="Klenk H.P."/>
        </authorList>
    </citation>
    <scope>NUCLEOTIDE SEQUENCE [LARGE SCALE GENOMIC DNA]</scope>
    <source>
        <strain evidence="4">DSM 14365 / CIP 107738 / JCM 11303 / AJ 13395 / SMP-2</strain>
    </source>
</reference>
<proteinExistence type="predicted"/>
<dbReference type="OrthoDB" id="5499721at2"/>
<dbReference type="CDD" id="cd00198">
    <property type="entry name" value="vWFA"/>
    <property type="match status" value="1"/>
</dbReference>
<dbReference type="InterPro" id="IPR036465">
    <property type="entry name" value="vWFA_dom_sf"/>
</dbReference>
<feature type="chain" id="PRO_5003011693" evidence="1">
    <location>
        <begin position="18"/>
        <end position="412"/>
    </location>
</feature>
<dbReference type="KEGG" id="hoh:Hoch_1918"/>
<protein>
    <submittedName>
        <fullName evidence="3">von Willebrand factor type A</fullName>
    </submittedName>
</protein>
<evidence type="ECO:0000256" key="1">
    <source>
        <dbReference type="SAM" id="SignalP"/>
    </source>
</evidence>
<feature type="signal peptide" evidence="1">
    <location>
        <begin position="1"/>
        <end position="17"/>
    </location>
</feature>
<dbReference type="SUPFAM" id="SSF53300">
    <property type="entry name" value="vWA-like"/>
    <property type="match status" value="1"/>
</dbReference>
<keyword evidence="1" id="KW-0732">Signal</keyword>
<dbReference type="SMART" id="SM00327">
    <property type="entry name" value="VWA"/>
    <property type="match status" value="1"/>
</dbReference>
<dbReference type="HOGENOM" id="CLU_666937_0_0_7"/>
<dbReference type="RefSeq" id="WP_012827073.1">
    <property type="nucleotide sequence ID" value="NC_013440.1"/>
</dbReference>
<keyword evidence="4" id="KW-1185">Reference proteome</keyword>
<dbReference type="AlphaFoldDB" id="D0LYZ5"/>
<gene>
    <name evidence="3" type="ordered locus">Hoch_1918</name>
</gene>
<evidence type="ECO:0000313" key="3">
    <source>
        <dbReference type="EMBL" id="ACY14465.1"/>
    </source>
</evidence>
<dbReference type="EMBL" id="CP001804">
    <property type="protein sequence ID" value="ACY14465.1"/>
    <property type="molecule type" value="Genomic_DNA"/>
</dbReference>
<dbReference type="PROSITE" id="PS51257">
    <property type="entry name" value="PROKAR_LIPOPROTEIN"/>
    <property type="match status" value="1"/>
</dbReference>
<feature type="domain" description="VWFA" evidence="2">
    <location>
        <begin position="121"/>
        <end position="333"/>
    </location>
</feature>
<accession>D0LYZ5</accession>
<dbReference type="PROSITE" id="PS50234">
    <property type="entry name" value="VWFA"/>
    <property type="match status" value="1"/>
</dbReference>
<sequence length="412" mass="42810">MLARRWSLLFASMLWLAACGGSGGDGTPDAGGGGGGGDGGNGDCVGGSECGKPCTSDSTCSLGYYCGPDNTCTADCRRNTDDCGAGQYCDSLGQCQEGELPPDAAVDCPNIEVETDPIIPTVQFLIDFSGSMDQNFGGIKRSQAVRNALFDEDDGVVALLQSQVRFGASLYTSFDGNEAPPCPRLTQVAPAFNNLTALRADIGGPLNDPPNAGDTPTGESIDAIAENFPDNGPNDKPLIVLATDGEPDSCTDPDPNTDPGRAATRRLSEEATQRAFEAGIELYVLSVGNDVGADHLQRVANAGVGKALDESNDPATVYIGNNQQELVDAFSEIIRSARSCEFTLAGTVTDPEGGTVSLNGELLEYETDWVIGDDGGSLELIGAACESYINATETAVIKAEFSCDSVIDIPIE</sequence>
<evidence type="ECO:0000313" key="4">
    <source>
        <dbReference type="Proteomes" id="UP000001880"/>
    </source>
</evidence>